<keyword evidence="1" id="KW-0472">Membrane</keyword>
<evidence type="ECO:0000313" key="3">
    <source>
        <dbReference type="EMBL" id="TCO54707.1"/>
    </source>
</evidence>
<keyword evidence="1" id="KW-1133">Transmembrane helix</keyword>
<sequence>MAEEKKNWFKELTFKEKLQYIWDYYKIHIIVGLLLIYVLTTFTLSMINRKEYVLNIALIGESVDFDRLSQFSHEVTKELVGNPSDKKEASVDFYKLMRDSQGELILDPASTQKLIARIAAKQIDVIILDKKSFDALAVQGAFLRLDKTEGLDLKDYKVVKTLKDVNGVKKGVYGIYVDSDNRWLKQIGYDYHNKIIAVLSNSEHKDLAIKFVKWLLKG</sequence>
<name>A0A117KW73_9THEO</name>
<comment type="caution">
    <text evidence="2">The sequence shown here is derived from an EMBL/GenBank/DDBJ whole genome shotgun (WGS) entry which is preliminary data.</text>
</comment>
<evidence type="ECO:0000256" key="1">
    <source>
        <dbReference type="SAM" id="Phobius"/>
    </source>
</evidence>
<accession>A0A117KW73</accession>
<evidence type="ECO:0000313" key="5">
    <source>
        <dbReference type="Proteomes" id="UP000294886"/>
    </source>
</evidence>
<keyword evidence="1" id="KW-0812">Transmembrane</keyword>
<reference evidence="3 5" key="2">
    <citation type="submission" date="2019-03" db="EMBL/GenBank/DDBJ databases">
        <title>Genomic Encyclopedia of Type Strains, Phase IV (KMG-IV): sequencing the most valuable type-strain genomes for metagenomic binning, comparative biology and taxonomic classification.</title>
        <authorList>
            <person name="Goeker M."/>
        </authorList>
    </citation>
    <scope>NUCLEOTIDE SEQUENCE [LARGE SCALE GENOMIC DNA]</scope>
    <source>
        <strain evidence="3 5">DSM 13054</strain>
    </source>
</reference>
<dbReference type="Gene3D" id="3.40.190.10">
    <property type="entry name" value="Periplasmic binding protein-like II"/>
    <property type="match status" value="1"/>
</dbReference>
<dbReference type="RefSeq" id="WP_022587250.1">
    <property type="nucleotide sequence ID" value="NZ_DOLB01000061.1"/>
</dbReference>
<evidence type="ECO:0000313" key="2">
    <source>
        <dbReference type="EMBL" id="HBT48941.1"/>
    </source>
</evidence>
<reference evidence="2 4" key="1">
    <citation type="journal article" date="2018" name="Nat. Biotechnol.">
        <title>A standardized bacterial taxonomy based on genome phylogeny substantially revises the tree of life.</title>
        <authorList>
            <person name="Parks D.H."/>
            <person name="Chuvochina M."/>
            <person name="Waite D.W."/>
            <person name="Rinke C."/>
            <person name="Skarshewski A."/>
            <person name="Chaumeil P.A."/>
            <person name="Hugenholtz P."/>
        </authorList>
    </citation>
    <scope>NUCLEOTIDE SEQUENCE [LARGE SCALE GENOMIC DNA]</scope>
    <source>
        <strain evidence="2">UBA12544</strain>
    </source>
</reference>
<protein>
    <submittedName>
        <fullName evidence="2">ABC transporter substrate-binding protein</fullName>
    </submittedName>
</protein>
<feature type="transmembrane region" description="Helical" evidence="1">
    <location>
        <begin position="27"/>
        <end position="47"/>
    </location>
</feature>
<gene>
    <name evidence="2" type="ORF">DEA61_03655</name>
    <name evidence="3" type="ORF">EV203_1468</name>
</gene>
<dbReference type="Proteomes" id="UP000264445">
    <property type="component" value="Unassembled WGS sequence"/>
</dbReference>
<dbReference type="Proteomes" id="UP000294886">
    <property type="component" value="Unassembled WGS sequence"/>
</dbReference>
<proteinExistence type="predicted"/>
<dbReference type="EMBL" id="SLWU01000046">
    <property type="protein sequence ID" value="TCO54707.1"/>
    <property type="molecule type" value="Genomic_DNA"/>
</dbReference>
<organism evidence="2 4">
    <name type="scientific">Caldanaerobacter subterraneus</name>
    <dbReference type="NCBI Taxonomy" id="911092"/>
    <lineage>
        <taxon>Bacteria</taxon>
        <taxon>Bacillati</taxon>
        <taxon>Bacillota</taxon>
        <taxon>Clostridia</taxon>
        <taxon>Thermoanaerobacterales</taxon>
        <taxon>Thermoanaerobacteraceae</taxon>
        <taxon>Caldanaerobacter</taxon>
    </lineage>
</organism>
<dbReference type="AlphaFoldDB" id="A0A117KW73"/>
<dbReference type="EMBL" id="DOLB01000061">
    <property type="protein sequence ID" value="HBT48941.1"/>
    <property type="molecule type" value="Genomic_DNA"/>
</dbReference>
<evidence type="ECO:0000313" key="4">
    <source>
        <dbReference type="Proteomes" id="UP000264445"/>
    </source>
</evidence>